<evidence type="ECO:0000256" key="1">
    <source>
        <dbReference type="ARBA" id="ARBA00004141"/>
    </source>
</evidence>
<dbReference type="EMBL" id="JACJVO010000034">
    <property type="protein sequence ID" value="MBB6734576.1"/>
    <property type="molecule type" value="Genomic_DNA"/>
</dbReference>
<feature type="transmembrane region" description="Helical" evidence="5">
    <location>
        <begin position="163"/>
        <end position="181"/>
    </location>
</feature>
<evidence type="ECO:0000313" key="8">
    <source>
        <dbReference type="EMBL" id="MBB6734576.1"/>
    </source>
</evidence>
<feature type="domain" description="VanZ-like" evidence="6">
    <location>
        <begin position="37"/>
        <end position="178"/>
    </location>
</feature>
<evidence type="ECO:0000256" key="5">
    <source>
        <dbReference type="SAM" id="Phobius"/>
    </source>
</evidence>
<feature type="transmembrane region" description="Helical" evidence="5">
    <location>
        <begin position="303"/>
        <end position="324"/>
    </location>
</feature>
<dbReference type="InterPro" id="IPR010432">
    <property type="entry name" value="RDD"/>
</dbReference>
<dbReference type="PANTHER" id="PTHR36834">
    <property type="entry name" value="MEMBRANE PROTEIN-RELATED"/>
    <property type="match status" value="1"/>
</dbReference>
<dbReference type="InterPro" id="IPR006976">
    <property type="entry name" value="VanZ-like"/>
</dbReference>
<name>A0A7X0SRF2_9BACL</name>
<protein>
    <submittedName>
        <fullName evidence="8">VanZ family protein</fullName>
    </submittedName>
</protein>
<keyword evidence="2 5" id="KW-0812">Transmembrane</keyword>
<feature type="transmembrane region" description="Helical" evidence="5">
    <location>
        <begin position="208"/>
        <end position="227"/>
    </location>
</feature>
<gene>
    <name evidence="8" type="ORF">H7C18_26980</name>
</gene>
<evidence type="ECO:0000256" key="3">
    <source>
        <dbReference type="ARBA" id="ARBA00022989"/>
    </source>
</evidence>
<keyword evidence="3 5" id="KW-1133">Transmembrane helix</keyword>
<evidence type="ECO:0000259" key="6">
    <source>
        <dbReference type="Pfam" id="PF04892"/>
    </source>
</evidence>
<organism evidence="8 9">
    <name type="scientific">Cohnella zeiphila</name>
    <dbReference type="NCBI Taxonomy" id="2761120"/>
    <lineage>
        <taxon>Bacteria</taxon>
        <taxon>Bacillati</taxon>
        <taxon>Bacillota</taxon>
        <taxon>Bacilli</taxon>
        <taxon>Bacillales</taxon>
        <taxon>Paenibacillaceae</taxon>
        <taxon>Cohnella</taxon>
    </lineage>
</organism>
<dbReference type="Pfam" id="PF06271">
    <property type="entry name" value="RDD"/>
    <property type="match status" value="1"/>
</dbReference>
<comment type="subcellular location">
    <subcellularLocation>
        <location evidence="1">Membrane</location>
        <topology evidence="1">Multi-pass membrane protein</topology>
    </subcellularLocation>
</comment>
<proteinExistence type="predicted"/>
<evidence type="ECO:0000313" key="9">
    <source>
        <dbReference type="Proteomes" id="UP000564644"/>
    </source>
</evidence>
<feature type="transmembrane region" description="Helical" evidence="5">
    <location>
        <begin position="128"/>
        <end position="151"/>
    </location>
</feature>
<feature type="domain" description="RDD" evidence="7">
    <location>
        <begin position="202"/>
        <end position="299"/>
    </location>
</feature>
<feature type="transmembrane region" description="Helical" evidence="5">
    <location>
        <begin position="99"/>
        <end position="121"/>
    </location>
</feature>
<feature type="transmembrane region" description="Helical" evidence="5">
    <location>
        <begin position="233"/>
        <end position="254"/>
    </location>
</feature>
<keyword evidence="9" id="KW-1185">Reference proteome</keyword>
<dbReference type="InterPro" id="IPR021192">
    <property type="entry name" value="UCP031578_Vanz/RDD"/>
</dbReference>
<accession>A0A7X0SRF2</accession>
<reference evidence="8 9" key="1">
    <citation type="submission" date="2020-08" db="EMBL/GenBank/DDBJ databases">
        <title>Cohnella phylogeny.</title>
        <authorList>
            <person name="Dunlap C."/>
        </authorList>
    </citation>
    <scope>NUCLEOTIDE SEQUENCE [LARGE SCALE GENOMIC DNA]</scope>
    <source>
        <strain evidence="8 9">CBP 2801</strain>
    </source>
</reference>
<keyword evidence="4 5" id="KW-0472">Membrane</keyword>
<evidence type="ECO:0000259" key="7">
    <source>
        <dbReference type="Pfam" id="PF06271"/>
    </source>
</evidence>
<evidence type="ECO:0000256" key="4">
    <source>
        <dbReference type="ARBA" id="ARBA00023136"/>
    </source>
</evidence>
<dbReference type="PANTHER" id="PTHR36834:SF1">
    <property type="entry name" value="INTEGRAL MEMBRANE PROTEIN"/>
    <property type="match status" value="1"/>
</dbReference>
<dbReference type="AlphaFoldDB" id="A0A7X0SRF2"/>
<dbReference type="PIRSF" id="PIRSF031578">
    <property type="entry name" value="Uncharacterised_Vanz_RDD-cont"/>
    <property type="match status" value="1"/>
</dbReference>
<dbReference type="InterPro" id="IPR053150">
    <property type="entry name" value="Teicoplanin_resist-assoc"/>
</dbReference>
<sequence>MLFPVTAALFAVPFMIVQYRRHGYIHKVRAIVLYLLLLYLMNAFFLILLPLPKSIHNEPPQAGSYFQLVPFRFVSDILRETAVKADAPSTYWHLLKERAVWQVAFNVVLTVPFGMFLRYYFRANWLRCLLLSLGLSLLFETTQVTGIFGIYDYPYRLFDVDDLLTNTAGGMVGFLVAEWVASHLPRIDKLDENVDLTQQRVSYTRRGLAFLIDWIVMAPAMGILRVFDVPYPYVAAVLIYFVGLPFFTNGRTIGKWAVRIRLKGRGERIRLDELLIRYGLLYLVVFGLNLLDAAYLANHGSKIVAALGALALLVMDAAFGLHLISRMITRKRQLFYEERSGTGHVIA</sequence>
<feature type="transmembrane region" description="Helical" evidence="5">
    <location>
        <begin position="30"/>
        <end position="51"/>
    </location>
</feature>
<dbReference type="Proteomes" id="UP000564644">
    <property type="component" value="Unassembled WGS sequence"/>
</dbReference>
<comment type="caution">
    <text evidence="8">The sequence shown here is derived from an EMBL/GenBank/DDBJ whole genome shotgun (WGS) entry which is preliminary data.</text>
</comment>
<evidence type="ECO:0000256" key="2">
    <source>
        <dbReference type="ARBA" id="ARBA00022692"/>
    </source>
</evidence>
<dbReference type="Pfam" id="PF04892">
    <property type="entry name" value="VanZ"/>
    <property type="match status" value="1"/>
</dbReference>
<feature type="transmembrane region" description="Helical" evidence="5">
    <location>
        <begin position="275"/>
        <end position="297"/>
    </location>
</feature>